<name>A0A8J8NY15_HALGN</name>
<protein>
    <submittedName>
        <fullName evidence="2">Uncharacterized protein</fullName>
    </submittedName>
</protein>
<dbReference type="OrthoDB" id="4378782at2759"/>
<evidence type="ECO:0000313" key="2">
    <source>
        <dbReference type="EMBL" id="TNV84217.1"/>
    </source>
</evidence>
<gene>
    <name evidence="2" type="ORF">FGO68_gene2443</name>
</gene>
<feature type="transmembrane region" description="Helical" evidence="1">
    <location>
        <begin position="801"/>
        <end position="826"/>
    </location>
</feature>
<comment type="caution">
    <text evidence="2">The sequence shown here is derived from an EMBL/GenBank/DDBJ whole genome shotgun (WGS) entry which is preliminary data.</text>
</comment>
<dbReference type="EMBL" id="RRYP01003021">
    <property type="protein sequence ID" value="TNV84217.1"/>
    <property type="molecule type" value="Genomic_DNA"/>
</dbReference>
<sequence length="896" mass="100065">MTNLCDYVLCIMDDQCQSGYCYQSENVCMQRPSEEQPNLTCTNNQYLTKKEGESYIAFGIQSNKCNGQPCSCNDECKSGYCDYLQSACMELEKPWDGELKCNASAQMCDMDTILQNHEETTNRCNGVGCLCNTWCASGYCNQETLKCDSANSSAKCNQSDFMYCSTDYIWEPIPTGNRCLNTQCSCDIQCQSGICDRVSGYCSNTSSQFPQSLCNMTTTTYFCFDNFTVKSIYQNENRCEDVTCFCDSQCKSGYCYNQKCNSSEAIRLSCNKSINSYQCQDGDIRSMSSNNRCNGINCYCNSQCESGYCYHGNFVNDAKCLIRNEINQNCNNTATECTLTDGLNSKIFSLLNRCINVSCMYSWECQQGYCNKTTKQCMDPPANSSAIELCNASSTLEYNFNGEIQVIPDTINRCEGVDCLCDNQCIVGTYCNAKTLQCLKGNRSNLECNETNYLCTIDQIGGSFRQTTQTLKRCQGIQCDCNDQCQSNHCDPDFGQCIPNNLSKESNCNSTSKFCREESINRCDHTYCQCDNQCQSGYCDQFCRQNDGVSCDSRFEVCRFENGSKIIVDGINKCYGAKCRCDSECNSGFCLVPDNASSGLCAIEPIKCNLTSNQRCKRDGKQSEYLKNLCDGVKCLWDGDCKSRICIDDGVCGSTKVVQFCNKTDKFTLSRNYSTGLLDQIDSTIRCENATCQFDLQCKSGLCQNGICSLCNLYPLHSQALCPGQTCENNEQCSTNICYNETCASLNDCNQTLLPQTPTINRCLNVTCSLSTDCQPFSTCIDTICTLKTIQQSQGLSSSTLVIILAIAFSSLVGAFLLFFLVRYLYHLKHKLVTNKVRKNNINLTTENSIVQQKGNNHEELVSSADQSAFQEFNKLDNSSTQIEKKAIDPTRILQL</sequence>
<proteinExistence type="predicted"/>
<keyword evidence="1" id="KW-0812">Transmembrane</keyword>
<dbReference type="AlphaFoldDB" id="A0A8J8NY15"/>
<evidence type="ECO:0000256" key="1">
    <source>
        <dbReference type="SAM" id="Phobius"/>
    </source>
</evidence>
<keyword evidence="1" id="KW-1133">Transmembrane helix</keyword>
<reference evidence="2" key="1">
    <citation type="submission" date="2019-06" db="EMBL/GenBank/DDBJ databases">
        <authorList>
            <person name="Zheng W."/>
        </authorList>
    </citation>
    <scope>NUCLEOTIDE SEQUENCE</scope>
    <source>
        <strain evidence="2">QDHG01</strain>
    </source>
</reference>
<keyword evidence="1" id="KW-0472">Membrane</keyword>
<evidence type="ECO:0000313" key="3">
    <source>
        <dbReference type="Proteomes" id="UP000785679"/>
    </source>
</evidence>
<organism evidence="2 3">
    <name type="scientific">Halteria grandinella</name>
    <dbReference type="NCBI Taxonomy" id="5974"/>
    <lineage>
        <taxon>Eukaryota</taxon>
        <taxon>Sar</taxon>
        <taxon>Alveolata</taxon>
        <taxon>Ciliophora</taxon>
        <taxon>Intramacronucleata</taxon>
        <taxon>Spirotrichea</taxon>
        <taxon>Stichotrichia</taxon>
        <taxon>Sporadotrichida</taxon>
        <taxon>Halteriidae</taxon>
        <taxon>Halteria</taxon>
    </lineage>
</organism>
<keyword evidence="3" id="KW-1185">Reference proteome</keyword>
<accession>A0A8J8NY15</accession>
<dbReference type="Proteomes" id="UP000785679">
    <property type="component" value="Unassembled WGS sequence"/>
</dbReference>